<comment type="function">
    <text evidence="3">Transfers 2'-(5-triphosphoribosyl)-3'-dephosphocoenzyme-A to the apo-[acyl-carrier-protein] of the malonate decarboxylase to yield holo-[acyl-carrier-protein].</text>
</comment>
<dbReference type="InterPro" id="IPR049180">
    <property type="entry name" value="MdcG_C"/>
</dbReference>
<comment type="catalytic activity">
    <reaction evidence="3">
        <text>apo-[malonate decarboxylase ACP] + 2'-(5''-triphospho-alpha-D-ribosyl)-3'-dephospho-CoA = holo-[malonate decarboxylase ACP] + diphosphate</text>
        <dbReference type="Rhea" id="RHEA:42644"/>
        <dbReference type="Rhea" id="RHEA-COMP:10160"/>
        <dbReference type="Rhea" id="RHEA-COMP:10161"/>
        <dbReference type="ChEBI" id="CHEBI:29999"/>
        <dbReference type="ChEBI" id="CHEBI:33019"/>
        <dbReference type="ChEBI" id="CHEBI:61378"/>
        <dbReference type="ChEBI" id="CHEBI:82683"/>
        <dbReference type="EC" id="2.7.7.66"/>
    </reaction>
</comment>
<evidence type="ECO:0000313" key="9">
    <source>
        <dbReference type="Proteomes" id="UP000516786"/>
    </source>
</evidence>
<dbReference type="EMBL" id="AP015029">
    <property type="protein sequence ID" value="BAW23550.1"/>
    <property type="molecule type" value="Genomic_DNA"/>
</dbReference>
<accession>A0A1L7NDK9</accession>
<reference evidence="7 9" key="2">
    <citation type="submission" date="2020-09" db="EMBL/GenBank/DDBJ databases">
        <title>Co-existence of a novel multidrug-resistance efflux pump with carbapenem resistance gene blaVIM-2 in one megaplasmid in Pseudomonas putida.</title>
        <authorList>
            <person name="Peng K."/>
            <person name="Li R."/>
        </authorList>
    </citation>
    <scope>NUCLEOTIDE SEQUENCE [LARGE SCALE GENOMIC DNA]</scope>
    <source>
        <strain evidence="7 9">ZXPA-20</strain>
    </source>
</reference>
<evidence type="ECO:0000313" key="7">
    <source>
        <dbReference type="EMBL" id="QOC95719.1"/>
    </source>
</evidence>
<dbReference type="Proteomes" id="UP000516786">
    <property type="component" value="Chromosome"/>
</dbReference>
<dbReference type="InterPro" id="IPR048903">
    <property type="entry name" value="MdcG_N"/>
</dbReference>
<dbReference type="EMBL" id="CP061723">
    <property type="protein sequence ID" value="QOC95719.1"/>
    <property type="molecule type" value="Genomic_DNA"/>
</dbReference>
<name>A0A1L7NDK9_PSEPU</name>
<dbReference type="AlphaFoldDB" id="A0A1L7NDK9"/>
<proteinExistence type="inferred from homology"/>
<evidence type="ECO:0000259" key="4">
    <source>
        <dbReference type="Pfam" id="PF10620"/>
    </source>
</evidence>
<dbReference type="EC" id="2.7.7.66" evidence="3"/>
<evidence type="ECO:0000259" key="5">
    <source>
        <dbReference type="Pfam" id="PF20866"/>
    </source>
</evidence>
<sequence>MSAPRPHDLLWGMPVSGLPADAPQWAQDVLASGRPVVVRRATCEDGWVAVGVRGVGRAQRLGVLMRLADIQRRQGPEVLRVNVQSPWPALQALASVAPVLQASGLEWGPTGGVGYQIATGVEVVHADSDLDLLLRTPQPLARAQARELQDILDCAPCRIDVQLETPAGAIALREWAGFARRVLLKSPHGPRLVSEPWAVMERAA</sequence>
<gene>
    <name evidence="3" type="primary">mdcG</name>
    <name evidence="7" type="ORF">ID616_16565</name>
    <name evidence="6" type="ORF">KF715C_ch29770</name>
</gene>
<feature type="active site" evidence="3">
    <location>
        <position position="129"/>
    </location>
</feature>
<feature type="domain" description="Phosphoribosyl-dephospho-CoA transferase MdcG N-terminal" evidence="5">
    <location>
        <begin position="5"/>
        <end position="76"/>
    </location>
</feature>
<dbReference type="Pfam" id="PF20866">
    <property type="entry name" value="MdcG_N"/>
    <property type="match status" value="1"/>
</dbReference>
<evidence type="ECO:0000313" key="8">
    <source>
        <dbReference type="Proteomes" id="UP000218731"/>
    </source>
</evidence>
<dbReference type="Proteomes" id="UP000218731">
    <property type="component" value="Chromosome 1"/>
</dbReference>
<dbReference type="RefSeq" id="WP_024717553.1">
    <property type="nucleotide sequence ID" value="NZ_AP015029.1"/>
</dbReference>
<dbReference type="NCBIfam" id="TIGR03135">
    <property type="entry name" value="malonate_mdcG"/>
    <property type="match status" value="1"/>
</dbReference>
<protein>
    <recommendedName>
        <fullName evidence="3">Phosphoribosyl-dephospho-CoA transferase</fullName>
        <ecNumber evidence="3">2.7.7.66</ecNumber>
    </recommendedName>
    <alternativeName>
        <fullName evidence="3">Malonate decarboxylase holo-[acyl-carrier-protein] synthase</fullName>
        <shortName evidence="3">Holo-ACP synthase</shortName>
    </alternativeName>
</protein>
<dbReference type="Pfam" id="PF10620">
    <property type="entry name" value="MdcG"/>
    <property type="match status" value="1"/>
</dbReference>
<evidence type="ECO:0000256" key="2">
    <source>
        <dbReference type="ARBA" id="ARBA00022695"/>
    </source>
</evidence>
<dbReference type="NCBIfam" id="NF002332">
    <property type="entry name" value="PRK01293.1"/>
    <property type="match status" value="1"/>
</dbReference>
<feature type="domain" description="Phosphoribosyl-dephospho-CoA transferase MdcG C-terminal" evidence="4">
    <location>
        <begin position="82"/>
        <end position="196"/>
    </location>
</feature>
<evidence type="ECO:0000313" key="6">
    <source>
        <dbReference type="EMBL" id="BAW23550.1"/>
    </source>
</evidence>
<dbReference type="InterPro" id="IPR017557">
    <property type="entry name" value="Holo-ACP_synthase"/>
</dbReference>
<comment type="similarity">
    <text evidence="3">Belongs to the MdcG family.</text>
</comment>
<evidence type="ECO:0000256" key="1">
    <source>
        <dbReference type="ARBA" id="ARBA00022679"/>
    </source>
</evidence>
<organism evidence="6 8">
    <name type="scientific">Pseudomonas putida</name>
    <name type="common">Arthrobacter siderocapsulatus</name>
    <dbReference type="NCBI Taxonomy" id="303"/>
    <lineage>
        <taxon>Bacteria</taxon>
        <taxon>Pseudomonadati</taxon>
        <taxon>Pseudomonadota</taxon>
        <taxon>Gammaproteobacteria</taxon>
        <taxon>Pseudomonadales</taxon>
        <taxon>Pseudomonadaceae</taxon>
        <taxon>Pseudomonas</taxon>
    </lineage>
</organism>
<feature type="active site" evidence="3">
    <location>
        <position position="131"/>
    </location>
</feature>
<keyword evidence="2 3" id="KW-0548">Nucleotidyltransferase</keyword>
<evidence type="ECO:0000256" key="3">
    <source>
        <dbReference type="HAMAP-Rule" id="MF_00650"/>
    </source>
</evidence>
<keyword evidence="1 3" id="KW-0808">Transferase</keyword>
<reference evidence="6 8" key="1">
    <citation type="submission" date="2015-11" db="EMBL/GenBank/DDBJ databases">
        <title>Complete genome sequencing of a biphenyl-degrading bacterium, Pseudomonas putida KF715 (=NBRC110667).</title>
        <authorList>
            <person name="Suenaga H."/>
            <person name="Fujihara N."/>
            <person name="Watanabe T."/>
            <person name="Hirose J."/>
            <person name="Kimura N."/>
            <person name="Yamazoe A."/>
            <person name="Hosoyama A."/>
            <person name="Shimodaira J."/>
            <person name="Furukawa K."/>
        </authorList>
    </citation>
    <scope>NUCLEOTIDE SEQUENCE [LARGE SCALE GENOMIC DNA]</scope>
    <source>
        <strain evidence="6 8">KF715</strain>
    </source>
</reference>
<dbReference type="GO" id="GO:0016779">
    <property type="term" value="F:nucleotidyltransferase activity"/>
    <property type="evidence" value="ECO:0007669"/>
    <property type="project" value="UniProtKB-UniRule"/>
</dbReference>
<dbReference type="HAMAP" id="MF_00650">
    <property type="entry name" value="Malonate_MdcG"/>
    <property type="match status" value="1"/>
</dbReference>